<evidence type="ECO:0000256" key="6">
    <source>
        <dbReference type="ARBA" id="ARBA00023136"/>
    </source>
</evidence>
<reference evidence="8 9" key="1">
    <citation type="submission" date="2019-02" db="EMBL/GenBank/DDBJ databases">
        <title>Genome sequence of the sea-ice species Brumimicrobium glaciale.</title>
        <authorList>
            <person name="Bowman J.P."/>
        </authorList>
    </citation>
    <scope>NUCLEOTIDE SEQUENCE [LARGE SCALE GENOMIC DNA]</scope>
    <source>
        <strain evidence="8 9">IC156</strain>
    </source>
</reference>
<dbReference type="RefSeq" id="WP_130092379.1">
    <property type="nucleotide sequence ID" value="NZ_SETE01000001.1"/>
</dbReference>
<dbReference type="HAMAP" id="MF_01147">
    <property type="entry name" value="Lgt"/>
    <property type="match status" value="1"/>
</dbReference>
<comment type="function">
    <text evidence="7">Catalyzes the transfer of the diacylglyceryl group from phosphatidylglycerol to the sulfhydryl group of the N-terminal cysteine of a prolipoprotein, the first step in the formation of mature lipoproteins.</text>
</comment>
<dbReference type="EMBL" id="SETE01000001">
    <property type="protein sequence ID" value="RYM36014.1"/>
    <property type="molecule type" value="Genomic_DNA"/>
</dbReference>
<feature type="transmembrane region" description="Helical" evidence="7">
    <location>
        <begin position="184"/>
        <end position="202"/>
    </location>
</feature>
<dbReference type="GO" id="GO:0042158">
    <property type="term" value="P:lipoprotein biosynthetic process"/>
    <property type="evidence" value="ECO:0007669"/>
    <property type="project" value="UniProtKB-UniRule"/>
</dbReference>
<dbReference type="EC" id="2.5.1.145" evidence="7"/>
<dbReference type="UniPathway" id="UPA00664"/>
<comment type="caution">
    <text evidence="8">The sequence shown here is derived from an EMBL/GenBank/DDBJ whole genome shotgun (WGS) entry which is preliminary data.</text>
</comment>
<comment type="subcellular location">
    <subcellularLocation>
        <location evidence="7">Cell membrane</location>
        <topology evidence="7">Multi-pass membrane protein</topology>
    </subcellularLocation>
</comment>
<evidence type="ECO:0000256" key="3">
    <source>
        <dbReference type="ARBA" id="ARBA00022679"/>
    </source>
</evidence>
<evidence type="ECO:0000256" key="4">
    <source>
        <dbReference type="ARBA" id="ARBA00022692"/>
    </source>
</evidence>
<comment type="similarity">
    <text evidence="1 7">Belongs to the Lgt family.</text>
</comment>
<comment type="catalytic activity">
    <reaction evidence="7">
        <text>L-cysteinyl-[prolipoprotein] + a 1,2-diacyl-sn-glycero-3-phospho-(1'-sn-glycerol) = an S-1,2-diacyl-sn-glyceryl-L-cysteinyl-[prolipoprotein] + sn-glycerol 1-phosphate + H(+)</text>
        <dbReference type="Rhea" id="RHEA:56712"/>
        <dbReference type="Rhea" id="RHEA-COMP:14679"/>
        <dbReference type="Rhea" id="RHEA-COMP:14680"/>
        <dbReference type="ChEBI" id="CHEBI:15378"/>
        <dbReference type="ChEBI" id="CHEBI:29950"/>
        <dbReference type="ChEBI" id="CHEBI:57685"/>
        <dbReference type="ChEBI" id="CHEBI:64716"/>
        <dbReference type="ChEBI" id="CHEBI:140658"/>
        <dbReference type="EC" id="2.5.1.145"/>
    </reaction>
</comment>
<proteinExistence type="inferred from homology"/>
<keyword evidence="8" id="KW-0449">Lipoprotein</keyword>
<keyword evidence="9" id="KW-1185">Reference proteome</keyword>
<evidence type="ECO:0000313" key="9">
    <source>
        <dbReference type="Proteomes" id="UP000293952"/>
    </source>
</evidence>
<dbReference type="Proteomes" id="UP000293952">
    <property type="component" value="Unassembled WGS sequence"/>
</dbReference>
<accession>A0A4Q4KV55</accession>
<keyword evidence="5 7" id="KW-1133">Transmembrane helix</keyword>
<feature type="transmembrane region" description="Helical" evidence="7">
    <location>
        <begin position="95"/>
        <end position="111"/>
    </location>
</feature>
<feature type="transmembrane region" description="Helical" evidence="7">
    <location>
        <begin position="214"/>
        <end position="230"/>
    </location>
</feature>
<feature type="transmembrane region" description="Helical" evidence="7">
    <location>
        <begin position="250"/>
        <end position="268"/>
    </location>
</feature>
<dbReference type="Pfam" id="PF01790">
    <property type="entry name" value="LGT"/>
    <property type="match status" value="1"/>
</dbReference>
<comment type="pathway">
    <text evidence="7">Protein modification; lipoprotein biosynthesis (diacylglyceryl transfer).</text>
</comment>
<evidence type="ECO:0000313" key="8">
    <source>
        <dbReference type="EMBL" id="RYM36014.1"/>
    </source>
</evidence>
<dbReference type="NCBIfam" id="TIGR00544">
    <property type="entry name" value="lgt"/>
    <property type="match status" value="1"/>
</dbReference>
<evidence type="ECO:0000256" key="2">
    <source>
        <dbReference type="ARBA" id="ARBA00022475"/>
    </source>
</evidence>
<dbReference type="GO" id="GO:0005886">
    <property type="term" value="C:plasma membrane"/>
    <property type="evidence" value="ECO:0007669"/>
    <property type="project" value="UniProtKB-SubCell"/>
</dbReference>
<evidence type="ECO:0000256" key="1">
    <source>
        <dbReference type="ARBA" id="ARBA00007150"/>
    </source>
</evidence>
<keyword evidence="3 7" id="KW-0808">Transferase</keyword>
<name>A0A4Q4KV55_9FLAO</name>
<organism evidence="8 9">
    <name type="scientific">Brumimicrobium glaciale</name>
    <dbReference type="NCBI Taxonomy" id="200475"/>
    <lineage>
        <taxon>Bacteria</taxon>
        <taxon>Pseudomonadati</taxon>
        <taxon>Bacteroidota</taxon>
        <taxon>Flavobacteriia</taxon>
        <taxon>Flavobacteriales</taxon>
        <taxon>Crocinitomicaceae</taxon>
        <taxon>Brumimicrobium</taxon>
    </lineage>
</organism>
<evidence type="ECO:0000256" key="5">
    <source>
        <dbReference type="ARBA" id="ARBA00022989"/>
    </source>
</evidence>
<dbReference type="OrthoDB" id="871140at2"/>
<dbReference type="AlphaFoldDB" id="A0A4Q4KV55"/>
<keyword evidence="2 7" id="KW-1003">Cell membrane</keyword>
<protein>
    <recommendedName>
        <fullName evidence="7">Phosphatidylglycerol--prolipoprotein diacylglyceryl transferase</fullName>
        <ecNumber evidence="7">2.5.1.145</ecNumber>
    </recommendedName>
</protein>
<dbReference type="GO" id="GO:0008961">
    <property type="term" value="F:phosphatidylglycerol-prolipoprotein diacylglyceryl transferase activity"/>
    <property type="evidence" value="ECO:0007669"/>
    <property type="project" value="UniProtKB-UniRule"/>
</dbReference>
<keyword evidence="6 7" id="KW-0472">Membrane</keyword>
<feature type="transmembrane region" description="Helical" evidence="7">
    <location>
        <begin position="20"/>
        <end position="37"/>
    </location>
</feature>
<sequence>MILGIEWNMSSQLIDGWSTPNLYGLLFVSGLIIGFYVTKRMFKAEGIPEEWLDKLLIYIVVATIVGARLGHVFFYDWHIYRENPIDIFKVWEGGLASHGGAIAIFIALIIYSKVVSKRPIWWVLDRIVAPIAIAACFIRLGNLVNHEIIGNPTTMPWGFKFMHESVDNLVEVNGRMEHVYRHPAQLYEALAYLLSFFILLRLHWKTKLKEKSGFLFGLFLVFIFGWRFIIEFVKVGQAERDAGLLINTGQWLSIPFVLAGIIIMLLAWGKKLNAKND</sequence>
<dbReference type="PANTHER" id="PTHR30589:SF0">
    <property type="entry name" value="PHOSPHATIDYLGLYCEROL--PROLIPOPROTEIN DIACYLGLYCERYL TRANSFERASE"/>
    <property type="match status" value="1"/>
</dbReference>
<evidence type="ECO:0000256" key="7">
    <source>
        <dbReference type="HAMAP-Rule" id="MF_01147"/>
    </source>
</evidence>
<feature type="binding site" evidence="7">
    <location>
        <position position="139"/>
    </location>
    <ligand>
        <name>a 1,2-diacyl-sn-glycero-3-phospho-(1'-sn-glycerol)</name>
        <dbReference type="ChEBI" id="CHEBI:64716"/>
    </ligand>
</feature>
<feature type="transmembrane region" description="Helical" evidence="7">
    <location>
        <begin position="123"/>
        <end position="141"/>
    </location>
</feature>
<gene>
    <name evidence="7 8" type="primary">lgt</name>
    <name evidence="8" type="ORF">ERX46_03180</name>
</gene>
<keyword evidence="4 7" id="KW-0812">Transmembrane</keyword>
<dbReference type="InterPro" id="IPR001640">
    <property type="entry name" value="Lgt"/>
</dbReference>
<dbReference type="PANTHER" id="PTHR30589">
    <property type="entry name" value="PROLIPOPROTEIN DIACYLGLYCERYL TRANSFERASE"/>
    <property type="match status" value="1"/>
</dbReference>
<feature type="transmembrane region" description="Helical" evidence="7">
    <location>
        <begin position="55"/>
        <end position="75"/>
    </location>
</feature>